<proteinExistence type="predicted"/>
<evidence type="ECO:0000313" key="1">
    <source>
        <dbReference type="EMBL" id="KAF1811719.1"/>
    </source>
</evidence>
<evidence type="ECO:0000313" key="3">
    <source>
        <dbReference type="RefSeq" id="XP_033533350.1"/>
    </source>
</evidence>
<sequence length="286" mass="31949">MPLGEPTTGGTGFVNRIDPPIAIKGYNPAKTYDHQPDTVDPVFLEAMSVREDVFVQGQGVPQAEEVDADDPISYHWVCYASVSRKKSATDSAAVTDAPESSAADEVPRNALGGKIIMRRRSSAYQPEHLGKRPPSPHTTVPVGTVRFVPPIRNRPREVPGTPTSFPTKEPFVKVTRLAVHRQFRGLGLTRLLLSDAFEFIVNNPEKIVPPLGPAEREAYNAQGKSEELWKGLLLVHAQKPVKGLWERYGFKQDEGMGEWMEDGCLHIGMWRWLEPKFTWIIGPRYN</sequence>
<dbReference type="UniPathway" id="UPA00113">
    <property type="reaction ID" value="UER00529"/>
</dbReference>
<reference evidence="1 3" key="1">
    <citation type="submission" date="2020-01" db="EMBL/GenBank/DDBJ databases">
        <authorList>
            <consortium name="DOE Joint Genome Institute"/>
            <person name="Haridas S."/>
            <person name="Albert R."/>
            <person name="Binder M."/>
            <person name="Bloem J."/>
            <person name="Labutti K."/>
            <person name="Salamov A."/>
            <person name="Andreopoulos B."/>
            <person name="Baker S.E."/>
            <person name="Barry K."/>
            <person name="Bills G."/>
            <person name="Bluhm B.H."/>
            <person name="Cannon C."/>
            <person name="Castanera R."/>
            <person name="Culley D.E."/>
            <person name="Daum C."/>
            <person name="Ezra D."/>
            <person name="Gonzalez J.B."/>
            <person name="Henrissat B."/>
            <person name="Kuo A."/>
            <person name="Liang C."/>
            <person name="Lipzen A."/>
            <person name="Lutzoni F."/>
            <person name="Magnuson J."/>
            <person name="Mondo S."/>
            <person name="Nolan M."/>
            <person name="Ohm R."/>
            <person name="Pangilinan J."/>
            <person name="Park H.-J."/>
            <person name="Ramirez L."/>
            <person name="Alfaro M."/>
            <person name="Sun H."/>
            <person name="Tritt A."/>
            <person name="Yoshinaga Y."/>
            <person name="Zwiers L.-H."/>
            <person name="Turgeon B.G."/>
            <person name="Goodwin S.B."/>
            <person name="Spatafora J.W."/>
            <person name="Crous P.W."/>
            <person name="Grigoriev I.V."/>
        </authorList>
    </citation>
    <scope>NUCLEOTIDE SEQUENCE</scope>
    <source>
        <strain evidence="1 3">CBS 781.70</strain>
    </source>
</reference>
<reference evidence="3" key="3">
    <citation type="submission" date="2025-04" db="UniProtKB">
        <authorList>
            <consortium name="RefSeq"/>
        </authorList>
    </citation>
    <scope>IDENTIFICATION</scope>
    <source>
        <strain evidence="3">CBS 781.70</strain>
    </source>
</reference>
<dbReference type="SUPFAM" id="SSF55729">
    <property type="entry name" value="Acyl-CoA N-acyltransferases (Nat)"/>
    <property type="match status" value="1"/>
</dbReference>
<reference evidence="3" key="2">
    <citation type="submission" date="2020-04" db="EMBL/GenBank/DDBJ databases">
        <authorList>
            <consortium name="NCBI Genome Project"/>
        </authorList>
    </citation>
    <scope>NUCLEOTIDE SEQUENCE</scope>
    <source>
        <strain evidence="3">CBS 781.70</strain>
    </source>
</reference>
<dbReference type="OrthoDB" id="329272at2759"/>
<name>A0A6G1G1N5_9PEZI</name>
<dbReference type="RefSeq" id="XP_033533350.1">
    <property type="nucleotide sequence ID" value="XM_033676485.1"/>
</dbReference>
<dbReference type="GO" id="GO:0006048">
    <property type="term" value="P:UDP-N-acetylglucosamine biosynthetic process"/>
    <property type="evidence" value="ECO:0007669"/>
    <property type="project" value="UniProtKB-UniPathway"/>
</dbReference>
<dbReference type="GeneID" id="54417055"/>
<accession>A0A6G1G1N5</accession>
<protein>
    <submittedName>
        <fullName evidence="1 3">Uncharacterized protein</fullName>
    </submittedName>
</protein>
<dbReference type="Gene3D" id="3.40.630.30">
    <property type="match status" value="1"/>
</dbReference>
<dbReference type="EMBL" id="ML975160">
    <property type="protein sequence ID" value="KAF1811719.1"/>
    <property type="molecule type" value="Genomic_DNA"/>
</dbReference>
<evidence type="ECO:0000313" key="2">
    <source>
        <dbReference type="Proteomes" id="UP000504638"/>
    </source>
</evidence>
<dbReference type="InterPro" id="IPR016181">
    <property type="entry name" value="Acyl_CoA_acyltransferase"/>
</dbReference>
<keyword evidence="2" id="KW-1185">Reference proteome</keyword>
<dbReference type="Proteomes" id="UP000504638">
    <property type="component" value="Unplaced"/>
</dbReference>
<gene>
    <name evidence="1 3" type="ORF">P152DRAFT_398773</name>
</gene>
<dbReference type="AlphaFoldDB" id="A0A6G1G1N5"/>
<organism evidence="1">
    <name type="scientific">Eremomyces bilateralis CBS 781.70</name>
    <dbReference type="NCBI Taxonomy" id="1392243"/>
    <lineage>
        <taxon>Eukaryota</taxon>
        <taxon>Fungi</taxon>
        <taxon>Dikarya</taxon>
        <taxon>Ascomycota</taxon>
        <taxon>Pezizomycotina</taxon>
        <taxon>Dothideomycetes</taxon>
        <taxon>Dothideomycetes incertae sedis</taxon>
        <taxon>Eremomycetales</taxon>
        <taxon>Eremomycetaceae</taxon>
        <taxon>Eremomyces</taxon>
    </lineage>
</organism>